<feature type="compositionally biased region" description="Polar residues" evidence="12">
    <location>
        <begin position="34"/>
        <end position="45"/>
    </location>
</feature>
<feature type="domain" description="Protein kinase" evidence="13">
    <location>
        <begin position="55"/>
        <end position="316"/>
    </location>
</feature>
<evidence type="ECO:0000256" key="7">
    <source>
        <dbReference type="ARBA" id="ARBA00022840"/>
    </source>
</evidence>
<keyword evidence="5 10" id="KW-0547">Nucleotide-binding</keyword>
<name>A0A9N8VC24_9GLOM</name>
<feature type="binding site" evidence="10">
    <location>
        <position position="84"/>
    </location>
    <ligand>
        <name>ATP</name>
        <dbReference type="ChEBI" id="CHEBI:30616"/>
    </ligand>
</feature>
<keyword evidence="15" id="KW-1185">Reference proteome</keyword>
<sequence length="413" mass="46472">MSSGNTINPYPISANGHKEVPTQTPRTNNKEHTQQSSKNQNSHTSSVKKKGVKDFEFGKTLGEGSYSTVVAARDRSNNREYAAKILDKKHIIKEKKVKYVNIEKNTLNKMNHPGILFAMSLTFYSLDFILDQAKNGELLTFIKKLGSFDINCTQFYAAQIISAIEYMHSQGVIHRDLKPENILLDDKMHIKVTDFGTAKILEQNADGEKDDRANSFVGTAEYVSPELLKEKAACKSSDFWALGCIIYQLIAGRPPFKGTNEYMTFQRIVNLEYSFPEGFPPVARDLVQKLLVLNPSERLGSGGQAGIDQLKAHPFFNNIDWDALWQLPAPRLLPYLPPNPQHNDPELRTTTNTYLRKLSGRSGETCNSPIATGLKQNDPFRLESWAGGDDTSDKVDPEKVKKLEEQKRSSSQW</sequence>
<dbReference type="GO" id="GO:0004674">
    <property type="term" value="F:protein serine/threonine kinase activity"/>
    <property type="evidence" value="ECO:0007669"/>
    <property type="project" value="UniProtKB-KW"/>
</dbReference>
<dbReference type="CDD" id="cd05581">
    <property type="entry name" value="STKc_PDK1"/>
    <property type="match status" value="1"/>
</dbReference>
<dbReference type="OrthoDB" id="347657at2759"/>
<evidence type="ECO:0000256" key="1">
    <source>
        <dbReference type="ARBA" id="ARBA00010006"/>
    </source>
</evidence>
<evidence type="ECO:0000256" key="3">
    <source>
        <dbReference type="ARBA" id="ARBA00022527"/>
    </source>
</evidence>
<keyword evidence="6" id="KW-0418">Kinase</keyword>
<evidence type="ECO:0000256" key="10">
    <source>
        <dbReference type="PROSITE-ProRule" id="PRU10141"/>
    </source>
</evidence>
<evidence type="ECO:0000313" key="15">
    <source>
        <dbReference type="Proteomes" id="UP000789570"/>
    </source>
</evidence>
<proteinExistence type="inferred from homology"/>
<protein>
    <recommendedName>
        <fullName evidence="2">non-specific serine/threonine protein kinase</fullName>
        <ecNumber evidence="2">2.7.11.1</ecNumber>
    </recommendedName>
</protein>
<dbReference type="FunFam" id="1.10.510.10:FF:000163">
    <property type="entry name" value="3-phosphoinositide-dependent protein kinase 1"/>
    <property type="match status" value="1"/>
</dbReference>
<dbReference type="InterPro" id="IPR017441">
    <property type="entry name" value="Protein_kinase_ATP_BS"/>
</dbReference>
<evidence type="ECO:0000313" key="14">
    <source>
        <dbReference type="EMBL" id="CAG8444523.1"/>
    </source>
</evidence>
<dbReference type="Pfam" id="PF00069">
    <property type="entry name" value="Pkinase"/>
    <property type="match status" value="1"/>
</dbReference>
<keyword evidence="3 11" id="KW-0723">Serine/threonine-protein kinase</keyword>
<accession>A0A9N8VC24</accession>
<feature type="region of interest" description="Disordered" evidence="12">
    <location>
        <begin position="1"/>
        <end position="49"/>
    </location>
</feature>
<dbReference type="SUPFAM" id="SSF56112">
    <property type="entry name" value="Protein kinase-like (PK-like)"/>
    <property type="match status" value="1"/>
</dbReference>
<comment type="caution">
    <text evidence="14">The sequence shown here is derived from an EMBL/GenBank/DDBJ whole genome shotgun (WGS) entry which is preliminary data.</text>
</comment>
<evidence type="ECO:0000259" key="13">
    <source>
        <dbReference type="PROSITE" id="PS50011"/>
    </source>
</evidence>
<dbReference type="InterPro" id="IPR000719">
    <property type="entry name" value="Prot_kinase_dom"/>
</dbReference>
<feature type="compositionally biased region" description="Basic and acidic residues" evidence="12">
    <location>
        <begin position="391"/>
        <end position="413"/>
    </location>
</feature>
<dbReference type="PROSITE" id="PS00107">
    <property type="entry name" value="PROTEIN_KINASE_ATP"/>
    <property type="match status" value="1"/>
</dbReference>
<feature type="region of interest" description="Disordered" evidence="12">
    <location>
        <begin position="358"/>
        <end position="413"/>
    </location>
</feature>
<dbReference type="Gene3D" id="1.10.510.10">
    <property type="entry name" value="Transferase(Phosphotransferase) domain 1"/>
    <property type="match status" value="1"/>
</dbReference>
<comment type="catalytic activity">
    <reaction evidence="9">
        <text>L-seryl-[protein] + ATP = O-phospho-L-seryl-[protein] + ADP + H(+)</text>
        <dbReference type="Rhea" id="RHEA:17989"/>
        <dbReference type="Rhea" id="RHEA-COMP:9863"/>
        <dbReference type="Rhea" id="RHEA-COMP:11604"/>
        <dbReference type="ChEBI" id="CHEBI:15378"/>
        <dbReference type="ChEBI" id="CHEBI:29999"/>
        <dbReference type="ChEBI" id="CHEBI:30616"/>
        <dbReference type="ChEBI" id="CHEBI:83421"/>
        <dbReference type="ChEBI" id="CHEBI:456216"/>
        <dbReference type="EC" id="2.7.11.1"/>
    </reaction>
</comment>
<gene>
    <name evidence="14" type="ORF">FCALED_LOCUS797</name>
</gene>
<dbReference type="PANTHER" id="PTHR24356:SF163">
    <property type="entry name" value="3-PHOSPHOINOSITIDE-DEPENDENT PROTEIN KINASE 1-RELATED"/>
    <property type="match status" value="1"/>
</dbReference>
<evidence type="ECO:0000256" key="11">
    <source>
        <dbReference type="RuleBase" id="RU000304"/>
    </source>
</evidence>
<dbReference type="InterPro" id="IPR008271">
    <property type="entry name" value="Ser/Thr_kinase_AS"/>
</dbReference>
<dbReference type="PANTHER" id="PTHR24356">
    <property type="entry name" value="SERINE/THREONINE-PROTEIN KINASE"/>
    <property type="match status" value="1"/>
</dbReference>
<comment type="similarity">
    <text evidence="1">Belongs to the protein kinase superfamily. AGC Ser/Thr protein kinase family. PDPK1 subfamily.</text>
</comment>
<evidence type="ECO:0000256" key="9">
    <source>
        <dbReference type="ARBA" id="ARBA00048679"/>
    </source>
</evidence>
<dbReference type="EMBL" id="CAJVPQ010000086">
    <property type="protein sequence ID" value="CAG8444523.1"/>
    <property type="molecule type" value="Genomic_DNA"/>
</dbReference>
<dbReference type="Proteomes" id="UP000789570">
    <property type="component" value="Unassembled WGS sequence"/>
</dbReference>
<keyword evidence="7 10" id="KW-0067">ATP-binding</keyword>
<dbReference type="AlphaFoldDB" id="A0A9N8VC24"/>
<evidence type="ECO:0000256" key="2">
    <source>
        <dbReference type="ARBA" id="ARBA00012513"/>
    </source>
</evidence>
<dbReference type="InterPro" id="IPR011009">
    <property type="entry name" value="Kinase-like_dom_sf"/>
</dbReference>
<evidence type="ECO:0000256" key="5">
    <source>
        <dbReference type="ARBA" id="ARBA00022741"/>
    </source>
</evidence>
<organism evidence="14 15">
    <name type="scientific">Funneliformis caledonium</name>
    <dbReference type="NCBI Taxonomy" id="1117310"/>
    <lineage>
        <taxon>Eukaryota</taxon>
        <taxon>Fungi</taxon>
        <taxon>Fungi incertae sedis</taxon>
        <taxon>Mucoromycota</taxon>
        <taxon>Glomeromycotina</taxon>
        <taxon>Glomeromycetes</taxon>
        <taxon>Glomerales</taxon>
        <taxon>Glomeraceae</taxon>
        <taxon>Funneliformis</taxon>
    </lineage>
</organism>
<dbReference type="EC" id="2.7.11.1" evidence="2"/>
<dbReference type="PROSITE" id="PS50011">
    <property type="entry name" value="PROTEIN_KINASE_DOM"/>
    <property type="match status" value="1"/>
</dbReference>
<evidence type="ECO:0000256" key="6">
    <source>
        <dbReference type="ARBA" id="ARBA00022777"/>
    </source>
</evidence>
<dbReference type="InterPro" id="IPR039046">
    <property type="entry name" value="PDPK1"/>
</dbReference>
<evidence type="ECO:0000256" key="4">
    <source>
        <dbReference type="ARBA" id="ARBA00022679"/>
    </source>
</evidence>
<dbReference type="SMART" id="SM00220">
    <property type="entry name" value="S_TKc"/>
    <property type="match status" value="1"/>
</dbReference>
<evidence type="ECO:0000256" key="12">
    <source>
        <dbReference type="SAM" id="MobiDB-lite"/>
    </source>
</evidence>
<reference evidence="14" key="1">
    <citation type="submission" date="2021-06" db="EMBL/GenBank/DDBJ databases">
        <authorList>
            <person name="Kallberg Y."/>
            <person name="Tangrot J."/>
            <person name="Rosling A."/>
        </authorList>
    </citation>
    <scope>NUCLEOTIDE SEQUENCE</scope>
    <source>
        <strain evidence="14">UK204</strain>
    </source>
</reference>
<dbReference type="GO" id="GO:0005524">
    <property type="term" value="F:ATP binding"/>
    <property type="evidence" value="ECO:0007669"/>
    <property type="project" value="UniProtKB-UniRule"/>
</dbReference>
<dbReference type="PROSITE" id="PS00108">
    <property type="entry name" value="PROTEIN_KINASE_ST"/>
    <property type="match status" value="1"/>
</dbReference>
<keyword evidence="4" id="KW-0808">Transferase</keyword>
<evidence type="ECO:0000256" key="8">
    <source>
        <dbReference type="ARBA" id="ARBA00047899"/>
    </source>
</evidence>
<dbReference type="InterPro" id="IPR050236">
    <property type="entry name" value="Ser_Thr_kinase_AGC"/>
</dbReference>
<dbReference type="GO" id="GO:0035556">
    <property type="term" value="P:intracellular signal transduction"/>
    <property type="evidence" value="ECO:0007669"/>
    <property type="project" value="TreeGrafter"/>
</dbReference>
<dbReference type="Gene3D" id="3.30.200.20">
    <property type="entry name" value="Phosphorylase Kinase, domain 1"/>
    <property type="match status" value="1"/>
</dbReference>
<comment type="catalytic activity">
    <reaction evidence="8">
        <text>L-threonyl-[protein] + ATP = O-phospho-L-threonyl-[protein] + ADP + H(+)</text>
        <dbReference type="Rhea" id="RHEA:46608"/>
        <dbReference type="Rhea" id="RHEA-COMP:11060"/>
        <dbReference type="Rhea" id="RHEA-COMP:11605"/>
        <dbReference type="ChEBI" id="CHEBI:15378"/>
        <dbReference type="ChEBI" id="CHEBI:30013"/>
        <dbReference type="ChEBI" id="CHEBI:30616"/>
        <dbReference type="ChEBI" id="CHEBI:61977"/>
        <dbReference type="ChEBI" id="CHEBI:456216"/>
        <dbReference type="EC" id="2.7.11.1"/>
    </reaction>
</comment>